<feature type="coiled-coil region" evidence="1">
    <location>
        <begin position="646"/>
        <end position="673"/>
    </location>
</feature>
<proteinExistence type="predicted"/>
<dbReference type="InterPro" id="IPR011989">
    <property type="entry name" value="ARM-like"/>
</dbReference>
<dbReference type="EMBL" id="GG662608">
    <property type="protein sequence ID" value="EAS00794.1"/>
    <property type="molecule type" value="Genomic_DNA"/>
</dbReference>
<dbReference type="GeneID" id="7829329"/>
<dbReference type="HOGENOM" id="CLU_382439_0_0_1"/>
<keyword evidence="4" id="KW-1185">Reference proteome</keyword>
<dbReference type="Gene3D" id="1.25.10.10">
    <property type="entry name" value="Leucine-rich Repeat Variant"/>
    <property type="match status" value="1"/>
</dbReference>
<dbReference type="KEGG" id="tet:TTHERM_00307650"/>
<dbReference type="AlphaFoldDB" id="I7MFY4"/>
<organism evidence="3 4">
    <name type="scientific">Tetrahymena thermophila (strain SB210)</name>
    <dbReference type="NCBI Taxonomy" id="312017"/>
    <lineage>
        <taxon>Eukaryota</taxon>
        <taxon>Sar</taxon>
        <taxon>Alveolata</taxon>
        <taxon>Ciliophora</taxon>
        <taxon>Intramacronucleata</taxon>
        <taxon>Oligohymenophorea</taxon>
        <taxon>Hymenostomatida</taxon>
        <taxon>Tetrahymenina</taxon>
        <taxon>Tetrahymenidae</taxon>
        <taxon>Tetrahymena</taxon>
    </lineage>
</organism>
<dbReference type="Proteomes" id="UP000009168">
    <property type="component" value="Unassembled WGS sequence"/>
</dbReference>
<feature type="region of interest" description="Disordered" evidence="2">
    <location>
        <begin position="42"/>
        <end position="68"/>
    </location>
</feature>
<dbReference type="RefSeq" id="XP_001021039.1">
    <property type="nucleotide sequence ID" value="XM_001021039.1"/>
</dbReference>
<evidence type="ECO:0000256" key="1">
    <source>
        <dbReference type="SAM" id="Coils"/>
    </source>
</evidence>
<evidence type="ECO:0000313" key="3">
    <source>
        <dbReference type="EMBL" id="EAS00794.1"/>
    </source>
</evidence>
<evidence type="ECO:0000313" key="4">
    <source>
        <dbReference type="Proteomes" id="UP000009168"/>
    </source>
</evidence>
<protein>
    <submittedName>
        <fullName evidence="3">Importin beta-binding domain protein</fullName>
    </submittedName>
</protein>
<accession>I7MFY4</accession>
<name>I7MFY4_TETTS</name>
<evidence type="ECO:0000256" key="2">
    <source>
        <dbReference type="SAM" id="MobiDB-lite"/>
    </source>
</evidence>
<sequence>MEDFEQKELKRRKEDFRVEIRKNKQAKTFSANRKKLIQKLFEEEETTSSSSTSSQEKHALNSSTGNNQQNIFSISPFQTKESQVLNQQTYLNSNQSNLTSSNSLKVYLIYSLQEIDQLVVEFVDYIQKSTQQLIQNNSQQIYLDNAVQTDILIAQSLLKEVLQPLLKYEDLFKQVSEKNCHLFEQSQVHIRLFEYLQNIINTMQFAMSLDLQGAEALLCKVFQYLVNVCLNSEKALDDCFSLGIINYFINIMISSNFYKQKSKMILFSVNLLDHIASRNNSEHIKILAEKEITRQILTLMTDIQKSIQEQQQQLHQIQQFDMQTEANVNNELKIDSFYRKLLVHLSSILSNISSNKDLIDQPNKDMLIQICQELLFLICKDLNEKSKQLVALQKFYQTLPHEYQNQGMKSNLDEEEEELSEEINTLQKKQRFRPPEEQKIYEELAQIEENLGACLLNIIEMMEADDLDEYISNNISFLVFSQSQILPVEEQNQENSQRIQIYGELMNGLLMGEEDQIELVIDTFQILDYIKNLIYSNYNNLVITGLICLFDILISATQSQFDQICENDQNIICRLLQLINHQTNNTQLQVESLKTLSAFVDRAPKQIIDYKLRPTNIINIIIQKMDPENESAIIKSALTLLESLLKSEECNDNEEFEEEHEDIEEANHNQINKMQTLKHTSDNYWALKFQSNPAGNNIITKLINSLHSTDIILQLSSILDEYID</sequence>
<keyword evidence="1" id="KW-0175">Coiled coil</keyword>
<gene>
    <name evidence="3" type="ORF">TTHERM_00307650</name>
</gene>
<reference evidence="4" key="1">
    <citation type="journal article" date="2006" name="PLoS Biol.">
        <title>Macronuclear genome sequence of the ciliate Tetrahymena thermophila, a model eukaryote.</title>
        <authorList>
            <person name="Eisen J.A."/>
            <person name="Coyne R.S."/>
            <person name="Wu M."/>
            <person name="Wu D."/>
            <person name="Thiagarajan M."/>
            <person name="Wortman J.R."/>
            <person name="Badger J.H."/>
            <person name="Ren Q."/>
            <person name="Amedeo P."/>
            <person name="Jones K.M."/>
            <person name="Tallon L.J."/>
            <person name="Delcher A.L."/>
            <person name="Salzberg S.L."/>
            <person name="Silva J.C."/>
            <person name="Haas B.J."/>
            <person name="Majoros W.H."/>
            <person name="Farzad M."/>
            <person name="Carlton J.M."/>
            <person name="Smith R.K. Jr."/>
            <person name="Garg J."/>
            <person name="Pearlman R.E."/>
            <person name="Karrer K.M."/>
            <person name="Sun L."/>
            <person name="Manning G."/>
            <person name="Elde N.C."/>
            <person name="Turkewitz A.P."/>
            <person name="Asai D.J."/>
            <person name="Wilkes D.E."/>
            <person name="Wang Y."/>
            <person name="Cai H."/>
            <person name="Collins K."/>
            <person name="Stewart B.A."/>
            <person name="Lee S.R."/>
            <person name="Wilamowska K."/>
            <person name="Weinberg Z."/>
            <person name="Ruzzo W.L."/>
            <person name="Wloga D."/>
            <person name="Gaertig J."/>
            <person name="Frankel J."/>
            <person name="Tsao C.-C."/>
            <person name="Gorovsky M.A."/>
            <person name="Keeling P.J."/>
            <person name="Waller R.F."/>
            <person name="Patron N.J."/>
            <person name="Cherry J.M."/>
            <person name="Stover N.A."/>
            <person name="Krieger C.J."/>
            <person name="del Toro C."/>
            <person name="Ryder H.F."/>
            <person name="Williamson S.C."/>
            <person name="Barbeau R.A."/>
            <person name="Hamilton E.P."/>
            <person name="Orias E."/>
        </authorList>
    </citation>
    <scope>NUCLEOTIDE SEQUENCE [LARGE SCALE GENOMIC DNA]</scope>
    <source>
        <strain evidence="4">SB210</strain>
    </source>
</reference>
<dbReference type="InParanoid" id="I7MFY4"/>
<dbReference type="InterPro" id="IPR016024">
    <property type="entry name" value="ARM-type_fold"/>
</dbReference>
<feature type="coiled-coil region" evidence="1">
    <location>
        <begin position="405"/>
        <end position="432"/>
    </location>
</feature>
<dbReference type="SUPFAM" id="SSF48371">
    <property type="entry name" value="ARM repeat"/>
    <property type="match status" value="1"/>
</dbReference>